<keyword evidence="6" id="KW-0479">Metal-binding</keyword>
<feature type="binding site" description="M2 metal binding site" evidence="13">
    <location>
        <position position="164"/>
    </location>
    <ligand>
        <name>Fe(2+)</name>
        <dbReference type="ChEBI" id="CHEBI:29033"/>
    </ligand>
</feature>
<feature type="binding site" description="M1 metal binding site" evidence="13">
    <location>
        <position position="167"/>
    </location>
    <ligand>
        <name>Zn(2+)</name>
        <dbReference type="ChEBI" id="CHEBI:29105"/>
    </ligand>
</feature>
<keyword evidence="11 13" id="KW-0406">Ion transport</keyword>
<comment type="catalytic activity">
    <reaction evidence="13">
        <text>Zn(2+)(in) = Zn(2+)(out)</text>
        <dbReference type="Rhea" id="RHEA:29351"/>
        <dbReference type="ChEBI" id="CHEBI:29105"/>
    </reaction>
</comment>
<gene>
    <name evidence="13 14" type="primary">zupT</name>
    <name evidence="14" type="ORF">IAC51_01980</name>
</gene>
<feature type="transmembrane region" description="Helical" evidence="13">
    <location>
        <begin position="217"/>
        <end position="235"/>
    </location>
</feature>
<feature type="binding site" description="M2 metal binding site" evidence="13">
    <location>
        <position position="167"/>
    </location>
    <ligand>
        <name>Fe(2+)</name>
        <dbReference type="ChEBI" id="CHEBI:29033"/>
    </ligand>
</feature>
<comment type="function">
    <text evidence="13">Mediates zinc uptake. May also transport other divalent cations.</text>
</comment>
<keyword evidence="3 13" id="KW-0813">Transport</keyword>
<dbReference type="InterPro" id="IPR003689">
    <property type="entry name" value="ZIP"/>
</dbReference>
<dbReference type="Proteomes" id="UP000712007">
    <property type="component" value="Unassembled WGS sequence"/>
</dbReference>
<dbReference type="PANTHER" id="PTHR11040">
    <property type="entry name" value="ZINC/IRON TRANSPORTER"/>
    <property type="match status" value="1"/>
</dbReference>
<reference evidence="14" key="1">
    <citation type="submission" date="2020-10" db="EMBL/GenBank/DDBJ databases">
        <authorList>
            <person name="Gilroy R."/>
        </authorList>
    </citation>
    <scope>NUCLEOTIDE SEQUENCE</scope>
    <source>
        <strain evidence="14">3924</strain>
    </source>
</reference>
<keyword evidence="8 13" id="KW-0864">Zinc transport</keyword>
<dbReference type="NCBIfam" id="NF003243">
    <property type="entry name" value="PRK04201.1"/>
    <property type="match status" value="1"/>
</dbReference>
<dbReference type="AlphaFoldDB" id="A0A940DIA1"/>
<evidence type="ECO:0000256" key="2">
    <source>
        <dbReference type="ARBA" id="ARBA00009703"/>
    </source>
</evidence>
<keyword evidence="5 13" id="KW-0812">Transmembrane</keyword>
<feature type="transmembrane region" description="Helical" evidence="13">
    <location>
        <begin position="125"/>
        <end position="146"/>
    </location>
</feature>
<dbReference type="InterPro" id="IPR023498">
    <property type="entry name" value="Zn_transptr_ZupT"/>
</dbReference>
<feature type="binding site" description="M1 metal binding site" evidence="13">
    <location>
        <position position="138"/>
    </location>
    <ligand>
        <name>Zn(2+)</name>
        <dbReference type="ChEBI" id="CHEBI:29105"/>
    </ligand>
</feature>
<feature type="transmembrane region" description="Helical" evidence="13">
    <location>
        <begin position="247"/>
        <end position="266"/>
    </location>
</feature>
<feature type="transmembrane region" description="Helical" evidence="13">
    <location>
        <begin position="75"/>
        <end position="95"/>
    </location>
</feature>
<evidence type="ECO:0000256" key="4">
    <source>
        <dbReference type="ARBA" id="ARBA00022475"/>
    </source>
</evidence>
<evidence type="ECO:0000256" key="10">
    <source>
        <dbReference type="ARBA" id="ARBA00023004"/>
    </source>
</evidence>
<comment type="caution">
    <text evidence="14">The sequence shown here is derived from an EMBL/GenBank/DDBJ whole genome shotgun (WGS) entry which is preliminary data.</text>
</comment>
<proteinExistence type="inferred from homology"/>
<keyword evidence="9 13" id="KW-1133">Transmembrane helix</keyword>
<name>A0A940DIA1_9BACT</name>
<evidence type="ECO:0000256" key="5">
    <source>
        <dbReference type="ARBA" id="ARBA00022692"/>
    </source>
</evidence>
<dbReference type="Pfam" id="PF02535">
    <property type="entry name" value="Zip"/>
    <property type="match status" value="1"/>
</dbReference>
<feature type="binding site" description="M1 metal binding site" evidence="13">
    <location>
        <position position="163"/>
    </location>
    <ligand>
        <name>Zn(2+)</name>
        <dbReference type="ChEBI" id="CHEBI:29105"/>
    </ligand>
</feature>
<dbReference type="GO" id="GO:0005385">
    <property type="term" value="F:zinc ion transmembrane transporter activity"/>
    <property type="evidence" value="ECO:0007669"/>
    <property type="project" value="UniProtKB-UniRule"/>
</dbReference>
<keyword evidence="10" id="KW-0408">Iron</keyword>
<accession>A0A940DIA1</accession>
<dbReference type="GO" id="GO:0046872">
    <property type="term" value="F:metal ion binding"/>
    <property type="evidence" value="ECO:0007669"/>
    <property type="project" value="UniProtKB-KW"/>
</dbReference>
<comment type="subcellular location">
    <subcellularLocation>
        <location evidence="1 13">Cell membrane</location>
        <topology evidence="1 13">Multi-pass membrane protein</topology>
    </subcellularLocation>
</comment>
<feature type="binding site" description="M2 metal binding site" evidence="13">
    <location>
        <position position="135"/>
    </location>
    <ligand>
        <name>Fe(2+)</name>
        <dbReference type="ChEBI" id="CHEBI:29033"/>
    </ligand>
</feature>
<evidence type="ECO:0000256" key="6">
    <source>
        <dbReference type="ARBA" id="ARBA00022723"/>
    </source>
</evidence>
<feature type="transmembrane region" description="Helical" evidence="13">
    <location>
        <begin position="152"/>
        <end position="176"/>
    </location>
</feature>
<keyword evidence="7 13" id="KW-0862">Zinc</keyword>
<evidence type="ECO:0000256" key="13">
    <source>
        <dbReference type="HAMAP-Rule" id="MF_00548"/>
    </source>
</evidence>
<keyword evidence="12 13" id="KW-0472">Membrane</keyword>
<evidence type="ECO:0000256" key="7">
    <source>
        <dbReference type="ARBA" id="ARBA00022833"/>
    </source>
</evidence>
<dbReference type="HAMAP" id="MF_00548">
    <property type="entry name" value="ZupT"/>
    <property type="match status" value="1"/>
</dbReference>
<evidence type="ECO:0000313" key="14">
    <source>
        <dbReference type="EMBL" id="MBO8439399.1"/>
    </source>
</evidence>
<protein>
    <recommendedName>
        <fullName evidence="13">Zinc transporter ZupT</fullName>
    </recommendedName>
</protein>
<reference evidence="14" key="2">
    <citation type="journal article" date="2021" name="PeerJ">
        <title>Extensive microbial diversity within the chicken gut microbiome revealed by metagenomics and culture.</title>
        <authorList>
            <person name="Gilroy R."/>
            <person name="Ravi A."/>
            <person name="Getino M."/>
            <person name="Pursley I."/>
            <person name="Horton D.L."/>
            <person name="Alikhan N.F."/>
            <person name="Baker D."/>
            <person name="Gharbi K."/>
            <person name="Hall N."/>
            <person name="Watson M."/>
            <person name="Adriaenssens E.M."/>
            <person name="Foster-Nyarko E."/>
            <person name="Jarju S."/>
            <person name="Secka A."/>
            <person name="Antonio M."/>
            <person name="Oren A."/>
            <person name="Chaudhuri R.R."/>
            <person name="La Ragione R."/>
            <person name="Hildebrand F."/>
            <person name="Pallen M.J."/>
        </authorList>
    </citation>
    <scope>NUCLEOTIDE SEQUENCE</scope>
    <source>
        <strain evidence="14">3924</strain>
    </source>
</reference>
<dbReference type="EMBL" id="JADIMV010000037">
    <property type="protein sequence ID" value="MBO8439399.1"/>
    <property type="molecule type" value="Genomic_DNA"/>
</dbReference>
<evidence type="ECO:0000256" key="11">
    <source>
        <dbReference type="ARBA" id="ARBA00023065"/>
    </source>
</evidence>
<feature type="transmembrane region" description="Helical" evidence="13">
    <location>
        <begin position="6"/>
        <end position="29"/>
    </location>
</feature>
<evidence type="ECO:0000256" key="12">
    <source>
        <dbReference type="ARBA" id="ARBA00023136"/>
    </source>
</evidence>
<dbReference type="GO" id="GO:0005886">
    <property type="term" value="C:plasma membrane"/>
    <property type="evidence" value="ECO:0007669"/>
    <property type="project" value="UniProtKB-SubCell"/>
</dbReference>
<feature type="transmembrane region" description="Helical" evidence="13">
    <location>
        <begin position="36"/>
        <end position="55"/>
    </location>
</feature>
<dbReference type="PANTHER" id="PTHR11040:SF205">
    <property type="entry name" value="ZINC TRANSPORTER ZUPT"/>
    <property type="match status" value="1"/>
</dbReference>
<evidence type="ECO:0000256" key="3">
    <source>
        <dbReference type="ARBA" id="ARBA00022448"/>
    </source>
</evidence>
<feature type="binding site" description="M2 metal binding site" evidence="13">
    <location>
        <position position="196"/>
    </location>
    <ligand>
        <name>Fe(2+)</name>
        <dbReference type="ChEBI" id="CHEBI:29033"/>
    </ligand>
</feature>
<evidence type="ECO:0000313" key="15">
    <source>
        <dbReference type="Proteomes" id="UP000712007"/>
    </source>
</evidence>
<evidence type="ECO:0000256" key="1">
    <source>
        <dbReference type="ARBA" id="ARBA00004651"/>
    </source>
</evidence>
<evidence type="ECO:0000256" key="8">
    <source>
        <dbReference type="ARBA" id="ARBA00022906"/>
    </source>
</evidence>
<organism evidence="14 15">
    <name type="scientific">Candidatus Aphodosoma intestinipullorum</name>
    <dbReference type="NCBI Taxonomy" id="2840674"/>
    <lineage>
        <taxon>Bacteria</taxon>
        <taxon>Pseudomonadati</taxon>
        <taxon>Bacteroidota</taxon>
        <taxon>Bacteroidia</taxon>
        <taxon>Bacteroidales</taxon>
        <taxon>Candidatus Aphodosoma</taxon>
    </lineage>
</organism>
<keyword evidence="4 13" id="KW-1003">Cell membrane</keyword>
<evidence type="ECO:0000256" key="9">
    <source>
        <dbReference type="ARBA" id="ARBA00022989"/>
    </source>
</evidence>
<feature type="binding site" description="M2 metal binding site" evidence="13">
    <location>
        <position position="138"/>
    </location>
    <ligand>
        <name>Fe(2+)</name>
        <dbReference type="ChEBI" id="CHEBI:29033"/>
    </ligand>
</feature>
<comment type="similarity">
    <text evidence="2 13">Belongs to the ZIP transporter (TC 2.A.5) family. ZupT subfamily.</text>
</comment>
<sequence>MDTYTILIAFGLTLIAGLSTGIGSLIAFFTDKTNTTFLTVALGFSAGVMLFVSFVDIFPTTVSSFGTSFGDNAMLAATVTFFAGMGLIALIDFLIPEEDNPHEAVMVEDIGKPFMPEKKFRRMGLFVALSIAIHNFPEGLATFAVSLQGIEFALPIVIAIALHNIPEGIAVSVPIYHATGDRRKAFRLSLLSGLAEPLGALAGYFILMPFWNSTIEGALMGITAGIMVYISLDELLPTSEKYGKHHYSIIGLVLGMMVMAASIILLK</sequence>